<keyword evidence="1" id="KW-0812">Transmembrane</keyword>
<evidence type="ECO:0000313" key="5">
    <source>
        <dbReference type="Proteomes" id="UP000292262"/>
    </source>
</evidence>
<comment type="caution">
    <text evidence="4">The sequence shown here is derived from an EMBL/GenBank/DDBJ whole genome shotgun (WGS) entry which is preliminary data.</text>
</comment>
<dbReference type="PANTHER" id="PTHR47618">
    <property type="entry name" value="BIFUNCTIONAL OLIGORIBONUCLEASE AND PAP PHOSPHATASE NRNA"/>
    <property type="match status" value="1"/>
</dbReference>
<evidence type="ECO:0000259" key="3">
    <source>
        <dbReference type="Pfam" id="PF02272"/>
    </source>
</evidence>
<dbReference type="Pfam" id="PF01368">
    <property type="entry name" value="DHH"/>
    <property type="match status" value="1"/>
</dbReference>
<feature type="domain" description="DHHA1" evidence="3">
    <location>
        <begin position="245"/>
        <end position="327"/>
    </location>
</feature>
<dbReference type="GO" id="GO:0003676">
    <property type="term" value="F:nucleic acid binding"/>
    <property type="evidence" value="ECO:0007669"/>
    <property type="project" value="InterPro"/>
</dbReference>
<feature type="domain" description="DDH" evidence="2">
    <location>
        <begin position="18"/>
        <end position="169"/>
    </location>
</feature>
<evidence type="ECO:0000313" key="4">
    <source>
        <dbReference type="EMBL" id="RZS93252.1"/>
    </source>
</evidence>
<proteinExistence type="predicted"/>
<dbReference type="Gene3D" id="3.90.1640.10">
    <property type="entry name" value="inorganic pyrophosphatase (n-terminal core)"/>
    <property type="match status" value="1"/>
</dbReference>
<organism evidence="4 5">
    <name type="scientific">Aquimarina brevivitae</name>
    <dbReference type="NCBI Taxonomy" id="323412"/>
    <lineage>
        <taxon>Bacteria</taxon>
        <taxon>Pseudomonadati</taxon>
        <taxon>Bacteroidota</taxon>
        <taxon>Flavobacteriia</taxon>
        <taxon>Flavobacteriales</taxon>
        <taxon>Flavobacteriaceae</taxon>
        <taxon>Aquimarina</taxon>
    </lineage>
</organism>
<evidence type="ECO:0000259" key="2">
    <source>
        <dbReference type="Pfam" id="PF01368"/>
    </source>
</evidence>
<keyword evidence="1" id="KW-0472">Membrane</keyword>
<keyword evidence="5" id="KW-1185">Reference proteome</keyword>
<accession>A0A4Q7P3J9</accession>
<dbReference type="RefSeq" id="WP_130286393.1">
    <property type="nucleotide sequence ID" value="NZ_SGXE01000002.1"/>
</dbReference>
<dbReference type="InterPro" id="IPR038763">
    <property type="entry name" value="DHH_sf"/>
</dbReference>
<evidence type="ECO:0000256" key="1">
    <source>
        <dbReference type="SAM" id="Phobius"/>
    </source>
</evidence>
<keyword evidence="1" id="KW-1133">Transmembrane helix</keyword>
<name>A0A4Q7P3J9_9FLAO</name>
<dbReference type="Proteomes" id="UP000292262">
    <property type="component" value="Unassembled WGS sequence"/>
</dbReference>
<dbReference type="SUPFAM" id="SSF64182">
    <property type="entry name" value="DHH phosphoesterases"/>
    <property type="match status" value="1"/>
</dbReference>
<dbReference type="InterPro" id="IPR001667">
    <property type="entry name" value="DDH_dom"/>
</dbReference>
<reference evidence="4 5" key="1">
    <citation type="submission" date="2019-02" db="EMBL/GenBank/DDBJ databases">
        <title>Genomic Encyclopedia of Type Strains, Phase IV (KMG-IV): sequencing the most valuable type-strain genomes for metagenomic binning, comparative biology and taxonomic classification.</title>
        <authorList>
            <person name="Goeker M."/>
        </authorList>
    </citation>
    <scope>NUCLEOTIDE SEQUENCE [LARGE SCALE GENOMIC DNA]</scope>
    <source>
        <strain evidence="4 5">DSM 17196</strain>
    </source>
</reference>
<dbReference type="PANTHER" id="PTHR47618:SF1">
    <property type="entry name" value="BIFUNCTIONAL OLIGORIBONUCLEASE AND PAP PHOSPHATASE NRNA"/>
    <property type="match status" value="1"/>
</dbReference>
<protein>
    <submittedName>
        <fullName evidence="4">Phosphoesterase RecJ-like protein</fullName>
    </submittedName>
</protein>
<dbReference type="Pfam" id="PF02272">
    <property type="entry name" value="DHHA1"/>
    <property type="match status" value="1"/>
</dbReference>
<dbReference type="EMBL" id="SGXE01000002">
    <property type="protein sequence ID" value="RZS93252.1"/>
    <property type="molecule type" value="Genomic_DNA"/>
</dbReference>
<gene>
    <name evidence="4" type="ORF">EV197_1828</name>
</gene>
<dbReference type="InterPro" id="IPR003156">
    <property type="entry name" value="DHHA1_dom"/>
</dbReference>
<sequence length="338" mass="37725">MNEKEIQEVKELLSHKKKISITAHKNPDGDAIGSSLGLYHYLVKLGHEVSVIMPNDYPEFLKWVPGNTSVLNYEQEQAKADTILQEADIIFTLDYNHLSRTGDMETILSSVDAEFIMIDHHQQPDSYARFMYSDVSMSSTCQMIYHFIELLGDVDKIDAATATCIYLGIMTDTGSFRFRSTNSVTHQVVAQLIEKGADNSAIHEQVYDTNSVSRLQLKGVALTNLNVLDEYKTAYITMSQEELDRHSFKKGDTEGFVNIGLSIAGIVFAVIFIENKQEGIIKISFRSKGSFSVNEFAREHFEGGGHTNAAGGKSNLSLQDTVDKFISILPSYKNALNL</sequence>
<dbReference type="InterPro" id="IPR051319">
    <property type="entry name" value="Oligoribo/pAp-PDE_c-di-AMP_PDE"/>
</dbReference>
<dbReference type="AlphaFoldDB" id="A0A4Q7P3J9"/>
<dbReference type="Gene3D" id="3.10.310.30">
    <property type="match status" value="1"/>
</dbReference>
<feature type="transmembrane region" description="Helical" evidence="1">
    <location>
        <begin position="255"/>
        <end position="273"/>
    </location>
</feature>
<dbReference type="OrthoDB" id="9803668at2"/>